<comment type="catalytic activity">
    <reaction evidence="18 19">
        <text>alpha-ribazole 5'-phosphate + adenosylcob(III)inamide-GDP = adenosylcob(III)alamin 5'-phosphate + GMP + H(+)</text>
        <dbReference type="Rhea" id="RHEA:23560"/>
        <dbReference type="ChEBI" id="CHEBI:15378"/>
        <dbReference type="ChEBI" id="CHEBI:57918"/>
        <dbReference type="ChEBI" id="CHEBI:58115"/>
        <dbReference type="ChEBI" id="CHEBI:60487"/>
        <dbReference type="ChEBI" id="CHEBI:60493"/>
        <dbReference type="EC" id="2.7.8.26"/>
    </reaction>
</comment>
<evidence type="ECO:0000256" key="5">
    <source>
        <dbReference type="ARBA" id="ARBA00013200"/>
    </source>
</evidence>
<protein>
    <recommendedName>
        <fullName evidence="6 19">Adenosylcobinamide-GDP ribazoletransferase</fullName>
        <ecNumber evidence="5 19">2.7.8.26</ecNumber>
    </recommendedName>
    <alternativeName>
        <fullName evidence="16 19">Cobalamin synthase</fullName>
    </alternativeName>
    <alternativeName>
        <fullName evidence="15 19">Cobalamin-5'-phosphate synthase</fullName>
    </alternativeName>
</protein>
<evidence type="ECO:0000256" key="15">
    <source>
        <dbReference type="ARBA" id="ARBA00032605"/>
    </source>
</evidence>
<dbReference type="UniPathway" id="UPA00148">
    <property type="reaction ID" value="UER00238"/>
</dbReference>
<keyword evidence="12 19" id="KW-1133">Transmembrane helix</keyword>
<keyword evidence="9 19" id="KW-0808">Transferase</keyword>
<gene>
    <name evidence="19" type="primary">cobS</name>
    <name evidence="20" type="ORF">SAMN05444362_11210</name>
</gene>
<dbReference type="AlphaFoldDB" id="A0A1M5FIH6"/>
<feature type="transmembrane region" description="Helical" evidence="19">
    <location>
        <begin position="119"/>
        <end position="137"/>
    </location>
</feature>
<dbReference type="NCBIfam" id="TIGR00317">
    <property type="entry name" value="cobS"/>
    <property type="match status" value="1"/>
</dbReference>
<evidence type="ECO:0000256" key="7">
    <source>
        <dbReference type="ARBA" id="ARBA00022475"/>
    </source>
</evidence>
<evidence type="ECO:0000256" key="3">
    <source>
        <dbReference type="ARBA" id="ARBA00004663"/>
    </source>
</evidence>
<accession>A0A1M5FIH6</accession>
<comment type="cofactor">
    <cofactor evidence="1 19">
        <name>Mg(2+)</name>
        <dbReference type="ChEBI" id="CHEBI:18420"/>
    </cofactor>
</comment>
<comment type="catalytic activity">
    <reaction evidence="17 19">
        <text>alpha-ribazole + adenosylcob(III)inamide-GDP = adenosylcob(III)alamin + GMP + H(+)</text>
        <dbReference type="Rhea" id="RHEA:16049"/>
        <dbReference type="ChEBI" id="CHEBI:10329"/>
        <dbReference type="ChEBI" id="CHEBI:15378"/>
        <dbReference type="ChEBI" id="CHEBI:18408"/>
        <dbReference type="ChEBI" id="CHEBI:58115"/>
        <dbReference type="ChEBI" id="CHEBI:60487"/>
        <dbReference type="EC" id="2.7.8.26"/>
    </reaction>
</comment>
<keyword evidence="8 19" id="KW-0169">Cobalamin biosynthesis</keyword>
<feature type="transmembrane region" description="Helical" evidence="19">
    <location>
        <begin position="12"/>
        <end position="33"/>
    </location>
</feature>
<evidence type="ECO:0000256" key="8">
    <source>
        <dbReference type="ARBA" id="ARBA00022573"/>
    </source>
</evidence>
<evidence type="ECO:0000256" key="12">
    <source>
        <dbReference type="ARBA" id="ARBA00022989"/>
    </source>
</evidence>
<evidence type="ECO:0000256" key="14">
    <source>
        <dbReference type="ARBA" id="ARBA00025228"/>
    </source>
</evidence>
<comment type="subcellular location">
    <subcellularLocation>
        <location evidence="2 19">Cell membrane</location>
        <topology evidence="2 19">Multi-pass membrane protein</topology>
    </subcellularLocation>
</comment>
<evidence type="ECO:0000256" key="9">
    <source>
        <dbReference type="ARBA" id="ARBA00022679"/>
    </source>
</evidence>
<keyword evidence="11 19" id="KW-0460">Magnesium</keyword>
<comment type="similarity">
    <text evidence="4 19">Belongs to the CobS family.</text>
</comment>
<comment type="pathway">
    <text evidence="3 19">Cofactor biosynthesis; adenosylcobalamin biosynthesis; adenosylcobalamin from cob(II)yrinate a,c-diamide: step 7/7.</text>
</comment>
<keyword evidence="13 19" id="KW-0472">Membrane</keyword>
<evidence type="ECO:0000313" key="21">
    <source>
        <dbReference type="Proteomes" id="UP000184480"/>
    </source>
</evidence>
<dbReference type="InterPro" id="IPR003805">
    <property type="entry name" value="CobS"/>
</dbReference>
<dbReference type="Proteomes" id="UP000184480">
    <property type="component" value="Unassembled WGS sequence"/>
</dbReference>
<evidence type="ECO:0000256" key="4">
    <source>
        <dbReference type="ARBA" id="ARBA00010561"/>
    </source>
</evidence>
<dbReference type="STRING" id="1346286.SAMN05444362_11210"/>
<dbReference type="GO" id="GO:0009236">
    <property type="term" value="P:cobalamin biosynthetic process"/>
    <property type="evidence" value="ECO:0007669"/>
    <property type="project" value="UniProtKB-UniRule"/>
</dbReference>
<evidence type="ECO:0000256" key="1">
    <source>
        <dbReference type="ARBA" id="ARBA00001946"/>
    </source>
</evidence>
<evidence type="ECO:0000256" key="18">
    <source>
        <dbReference type="ARBA" id="ARBA00049504"/>
    </source>
</evidence>
<keyword evidence="7 19" id="KW-1003">Cell membrane</keyword>
<dbReference type="GO" id="GO:0051073">
    <property type="term" value="F:adenosylcobinamide-GDP ribazoletransferase activity"/>
    <property type="evidence" value="ECO:0007669"/>
    <property type="project" value="UniProtKB-UniRule"/>
</dbReference>
<feature type="transmembrane region" description="Helical" evidence="19">
    <location>
        <begin position="53"/>
        <end position="80"/>
    </location>
</feature>
<evidence type="ECO:0000256" key="19">
    <source>
        <dbReference type="HAMAP-Rule" id="MF_00719"/>
    </source>
</evidence>
<evidence type="ECO:0000256" key="2">
    <source>
        <dbReference type="ARBA" id="ARBA00004651"/>
    </source>
</evidence>
<dbReference type="GO" id="GO:0008818">
    <property type="term" value="F:cobalamin 5'-phosphate synthase activity"/>
    <property type="evidence" value="ECO:0007669"/>
    <property type="project" value="UniProtKB-UniRule"/>
</dbReference>
<evidence type="ECO:0000256" key="6">
    <source>
        <dbReference type="ARBA" id="ARBA00015850"/>
    </source>
</evidence>
<feature type="transmembrane region" description="Helical" evidence="19">
    <location>
        <begin position="186"/>
        <end position="203"/>
    </location>
</feature>
<evidence type="ECO:0000313" key="20">
    <source>
        <dbReference type="EMBL" id="SHF91377.1"/>
    </source>
</evidence>
<organism evidence="20 21">
    <name type="scientific">Dysgonomonas macrotermitis</name>
    <dbReference type="NCBI Taxonomy" id="1346286"/>
    <lineage>
        <taxon>Bacteria</taxon>
        <taxon>Pseudomonadati</taxon>
        <taxon>Bacteroidota</taxon>
        <taxon>Bacteroidia</taxon>
        <taxon>Bacteroidales</taxon>
        <taxon>Dysgonomonadaceae</taxon>
        <taxon>Dysgonomonas</taxon>
    </lineage>
</organism>
<dbReference type="PANTHER" id="PTHR34148">
    <property type="entry name" value="ADENOSYLCOBINAMIDE-GDP RIBAZOLETRANSFERASE"/>
    <property type="match status" value="1"/>
</dbReference>
<evidence type="ECO:0000256" key="10">
    <source>
        <dbReference type="ARBA" id="ARBA00022692"/>
    </source>
</evidence>
<dbReference type="Pfam" id="PF02654">
    <property type="entry name" value="CobS"/>
    <property type="match status" value="1"/>
</dbReference>
<dbReference type="GO" id="GO:0005886">
    <property type="term" value="C:plasma membrane"/>
    <property type="evidence" value="ECO:0007669"/>
    <property type="project" value="UniProtKB-SubCell"/>
</dbReference>
<dbReference type="EMBL" id="FQUC01000012">
    <property type="protein sequence ID" value="SHF91377.1"/>
    <property type="molecule type" value="Genomic_DNA"/>
</dbReference>
<evidence type="ECO:0000256" key="11">
    <source>
        <dbReference type="ARBA" id="ARBA00022842"/>
    </source>
</evidence>
<evidence type="ECO:0000256" key="13">
    <source>
        <dbReference type="ARBA" id="ARBA00023136"/>
    </source>
</evidence>
<reference evidence="21" key="1">
    <citation type="submission" date="2016-11" db="EMBL/GenBank/DDBJ databases">
        <authorList>
            <person name="Varghese N."/>
            <person name="Submissions S."/>
        </authorList>
    </citation>
    <scope>NUCLEOTIDE SEQUENCE [LARGE SCALE GENOMIC DNA]</scope>
    <source>
        <strain evidence="21">DSM 27370</strain>
    </source>
</reference>
<feature type="transmembrane region" description="Helical" evidence="19">
    <location>
        <begin position="240"/>
        <end position="260"/>
    </location>
</feature>
<dbReference type="EC" id="2.7.8.26" evidence="5 19"/>
<sequence>MLYLCYKDFDIILMNNLAAALIFFTRIPFWRIFKVPDENFKQVINYWAVVGWLTAPVMAGVLWFAALVMPFGVACVLAIISRLLITGALHEDGLADFFDGFGGGSSKERILAIMKDSHIGTYGVLGLISYYLLLFQTLSLIPVYWSCIGILVADPLCKFIGSLITLRLPYARNEESSKAKVVYNKMAVYPFLVSAVFGLLPLVLLLPYIVWTVAVLPVLVFFGLTWLMRNKIGGYTGDCCGALFLLCELSFYLGYTIVVYNSGVDI</sequence>
<feature type="transmembrane region" description="Helical" evidence="19">
    <location>
        <begin position="209"/>
        <end position="228"/>
    </location>
</feature>
<name>A0A1M5FIH6_9BACT</name>
<proteinExistence type="inferred from homology"/>
<keyword evidence="10 19" id="KW-0812">Transmembrane</keyword>
<evidence type="ECO:0000256" key="17">
    <source>
        <dbReference type="ARBA" id="ARBA00048623"/>
    </source>
</evidence>
<evidence type="ECO:0000256" key="16">
    <source>
        <dbReference type="ARBA" id="ARBA00032853"/>
    </source>
</evidence>
<dbReference type="PANTHER" id="PTHR34148:SF1">
    <property type="entry name" value="ADENOSYLCOBINAMIDE-GDP RIBAZOLETRANSFERASE"/>
    <property type="match status" value="1"/>
</dbReference>
<dbReference type="HAMAP" id="MF_00719">
    <property type="entry name" value="CobS"/>
    <property type="match status" value="1"/>
</dbReference>
<comment type="function">
    <text evidence="14 19">Joins adenosylcobinamide-GDP and alpha-ribazole to generate adenosylcobalamin (Ado-cobalamin). Also synthesizes adenosylcobalamin 5'-phosphate from adenosylcobinamide-GDP and alpha-ribazole 5'-phosphate.</text>
</comment>
<keyword evidence="21" id="KW-1185">Reference proteome</keyword>